<organism evidence="1">
    <name type="scientific">bioreactor metagenome</name>
    <dbReference type="NCBI Taxonomy" id="1076179"/>
    <lineage>
        <taxon>unclassified sequences</taxon>
        <taxon>metagenomes</taxon>
        <taxon>ecological metagenomes</taxon>
    </lineage>
</organism>
<accession>A0A644X3B0</accession>
<gene>
    <name evidence="1" type="ORF">SDC9_56702</name>
</gene>
<name>A0A644X3B0_9ZZZZ</name>
<proteinExistence type="predicted"/>
<evidence type="ECO:0000313" key="1">
    <source>
        <dbReference type="EMBL" id="MPM10371.1"/>
    </source>
</evidence>
<reference evidence="1" key="1">
    <citation type="submission" date="2019-08" db="EMBL/GenBank/DDBJ databases">
        <authorList>
            <person name="Kucharzyk K."/>
            <person name="Murdoch R.W."/>
            <person name="Higgins S."/>
            <person name="Loffler F."/>
        </authorList>
    </citation>
    <scope>NUCLEOTIDE SEQUENCE</scope>
</reference>
<comment type="caution">
    <text evidence="1">The sequence shown here is derived from an EMBL/GenBank/DDBJ whole genome shotgun (WGS) entry which is preliminary data.</text>
</comment>
<dbReference type="EMBL" id="VSSQ01001685">
    <property type="protein sequence ID" value="MPM10371.1"/>
    <property type="molecule type" value="Genomic_DNA"/>
</dbReference>
<dbReference type="AlphaFoldDB" id="A0A644X3B0"/>
<sequence>MSNYFDTYVEQVRGVKRNEGNQLLKYIIKFTDTSHKWEGSLRDFIYLLSKFRERTGDECNVLESYKKEHIFERELMKIRTNLSIRGIKVFTKRTYKNVSIVVSKNEDNDFSGYYFCEEYMMQFF</sequence>
<protein>
    <submittedName>
        <fullName evidence="1">Uncharacterized protein</fullName>
    </submittedName>
</protein>